<dbReference type="Pfam" id="PF13519">
    <property type="entry name" value="VWA_2"/>
    <property type="match status" value="1"/>
</dbReference>
<feature type="region of interest" description="Disordered" evidence="3">
    <location>
        <begin position="752"/>
        <end position="771"/>
    </location>
</feature>
<dbReference type="PROSITE" id="PS51059">
    <property type="entry name" value="PARP_CATALYTIC"/>
    <property type="match status" value="1"/>
</dbReference>
<evidence type="ECO:0000256" key="1">
    <source>
        <dbReference type="ARBA" id="ARBA00024347"/>
    </source>
</evidence>
<feature type="domain" description="PARP catalytic" evidence="5">
    <location>
        <begin position="353"/>
        <end position="553"/>
    </location>
</feature>
<dbReference type="Pfam" id="PF08487">
    <property type="entry name" value="VIT"/>
    <property type="match status" value="1"/>
</dbReference>
<feature type="domain" description="BRCT" evidence="4">
    <location>
        <begin position="25"/>
        <end position="73"/>
    </location>
</feature>
<feature type="compositionally biased region" description="Basic and acidic residues" evidence="3">
    <location>
        <begin position="757"/>
        <end position="770"/>
    </location>
</feature>
<keyword evidence="2" id="KW-0808">Transferase</keyword>
<dbReference type="EC" id="2.4.2.-" evidence="2"/>
<evidence type="ECO:0000259" key="4">
    <source>
        <dbReference type="PROSITE" id="PS50172"/>
    </source>
</evidence>
<proteinExistence type="inferred from homology"/>
<protein>
    <recommendedName>
        <fullName evidence="2">Poly [ADP-ribose] polymerase</fullName>
        <shortName evidence="2">PARP</shortName>
        <ecNumber evidence="2">2.4.2.-</ecNumber>
    </recommendedName>
</protein>
<dbReference type="InterPro" id="IPR013694">
    <property type="entry name" value="VIT"/>
</dbReference>
<comment type="similarity">
    <text evidence="1">Belongs to the ARTD/PARP family.</text>
</comment>
<keyword evidence="2" id="KW-0328">Glycosyltransferase</keyword>
<dbReference type="Gene3D" id="3.90.228.10">
    <property type="match status" value="1"/>
</dbReference>
<accession>A0A4Z2CJR1</accession>
<evidence type="ECO:0000256" key="2">
    <source>
        <dbReference type="RuleBase" id="RU362114"/>
    </source>
</evidence>
<dbReference type="GO" id="GO:0003950">
    <property type="term" value="F:NAD+ poly-ADP-ribosyltransferase activity"/>
    <property type="evidence" value="ECO:0007669"/>
    <property type="project" value="UniProtKB-UniRule"/>
</dbReference>
<organism evidence="7 8">
    <name type="scientific">Takifugu bimaculatus</name>
    <dbReference type="NCBI Taxonomy" id="433685"/>
    <lineage>
        <taxon>Eukaryota</taxon>
        <taxon>Metazoa</taxon>
        <taxon>Chordata</taxon>
        <taxon>Craniata</taxon>
        <taxon>Vertebrata</taxon>
        <taxon>Euteleostomi</taxon>
        <taxon>Actinopterygii</taxon>
        <taxon>Neopterygii</taxon>
        <taxon>Teleostei</taxon>
        <taxon>Neoteleostei</taxon>
        <taxon>Acanthomorphata</taxon>
        <taxon>Eupercaria</taxon>
        <taxon>Tetraodontiformes</taxon>
        <taxon>Tetradontoidea</taxon>
        <taxon>Tetraodontidae</taxon>
        <taxon>Takifugu</taxon>
    </lineage>
</organism>
<feature type="region of interest" description="Disordered" evidence="3">
    <location>
        <begin position="77"/>
        <end position="107"/>
    </location>
</feature>
<evidence type="ECO:0000259" key="6">
    <source>
        <dbReference type="PROSITE" id="PS51468"/>
    </source>
</evidence>
<dbReference type="Gene3D" id="3.40.50.410">
    <property type="entry name" value="von Willebrand factor, type A domain"/>
    <property type="match status" value="1"/>
</dbReference>
<dbReference type="SMART" id="SM00609">
    <property type="entry name" value="VIT"/>
    <property type="match status" value="1"/>
</dbReference>
<keyword evidence="8" id="KW-1185">Reference proteome</keyword>
<dbReference type="PROSITE" id="PS50172">
    <property type="entry name" value="BRCT"/>
    <property type="match status" value="1"/>
</dbReference>
<evidence type="ECO:0000256" key="3">
    <source>
        <dbReference type="SAM" id="MobiDB-lite"/>
    </source>
</evidence>
<evidence type="ECO:0000313" key="8">
    <source>
        <dbReference type="Proteomes" id="UP000516260"/>
    </source>
</evidence>
<dbReference type="InterPro" id="IPR002035">
    <property type="entry name" value="VWF_A"/>
</dbReference>
<dbReference type="SUPFAM" id="SSF56399">
    <property type="entry name" value="ADP-ribosylation"/>
    <property type="match status" value="1"/>
</dbReference>
<dbReference type="InterPro" id="IPR058905">
    <property type="entry name" value="WGR-like_PARP4"/>
</dbReference>
<dbReference type="GO" id="GO:0005737">
    <property type="term" value="C:cytoplasm"/>
    <property type="evidence" value="ECO:0007669"/>
    <property type="project" value="TreeGrafter"/>
</dbReference>
<evidence type="ECO:0000259" key="5">
    <source>
        <dbReference type="PROSITE" id="PS51059"/>
    </source>
</evidence>
<comment type="caution">
    <text evidence="7">The sequence shown here is derived from an EMBL/GenBank/DDBJ whole genome shotgun (WGS) entry which is preliminary data.</text>
</comment>
<dbReference type="EMBL" id="SWLE01000001">
    <property type="protein sequence ID" value="TNN04428.1"/>
    <property type="molecule type" value="Genomic_DNA"/>
</dbReference>
<dbReference type="SUPFAM" id="SSF53300">
    <property type="entry name" value="vWA-like"/>
    <property type="match status" value="1"/>
</dbReference>
<reference evidence="7 8" key="1">
    <citation type="submission" date="2019-04" db="EMBL/GenBank/DDBJ databases">
        <title>The sequence and de novo assembly of Takifugu bimaculatus genome using PacBio and Hi-C technologies.</title>
        <authorList>
            <person name="Xu P."/>
            <person name="Liu B."/>
            <person name="Zhou Z."/>
        </authorList>
    </citation>
    <scope>NUCLEOTIDE SEQUENCE [LARGE SCALE GENOMIC DNA]</scope>
    <source>
        <strain evidence="7">TB-2018</strain>
        <tissue evidence="7">Muscle</tissue>
    </source>
</reference>
<dbReference type="PANTHER" id="PTHR46530:SF1">
    <property type="entry name" value="PROTEIN MONO-ADP-RIBOSYLTRANSFERASE PARP4"/>
    <property type="match status" value="1"/>
</dbReference>
<evidence type="ECO:0000313" key="7">
    <source>
        <dbReference type="EMBL" id="TNN04428.1"/>
    </source>
</evidence>
<dbReference type="PROSITE" id="PS51468">
    <property type="entry name" value="VIT"/>
    <property type="match status" value="1"/>
</dbReference>
<dbReference type="Pfam" id="PF00644">
    <property type="entry name" value="PARP"/>
    <property type="match status" value="1"/>
</dbReference>
<keyword evidence="2" id="KW-0520">NAD</keyword>
<name>A0A4Z2CJR1_9TELE</name>
<dbReference type="Proteomes" id="UP000516260">
    <property type="component" value="Chromosome 1"/>
</dbReference>
<dbReference type="InterPro" id="IPR001357">
    <property type="entry name" value="BRCT_dom"/>
</dbReference>
<dbReference type="InterPro" id="IPR036465">
    <property type="entry name" value="vWFA_dom_sf"/>
</dbReference>
<dbReference type="AlphaFoldDB" id="A0A4Z2CJR1"/>
<dbReference type="PANTHER" id="PTHR46530">
    <property type="entry name" value="PROTEIN MONO-ADP-RIBOSYLTRANSFERASE PARP4"/>
    <property type="match status" value="1"/>
</dbReference>
<dbReference type="InterPro" id="IPR031273">
    <property type="entry name" value="PARP4"/>
</dbReference>
<dbReference type="InterPro" id="IPR012317">
    <property type="entry name" value="Poly(ADP-ribose)pol_cat_dom"/>
</dbReference>
<dbReference type="Pfam" id="PF26166">
    <property type="entry name" value="WGR-like_PARP4"/>
    <property type="match status" value="1"/>
</dbReference>
<feature type="domain" description="VIT" evidence="6">
    <location>
        <begin position="577"/>
        <end position="731"/>
    </location>
</feature>
<sequence>MWSDRIDIRYRSLACEFCPLFPQCSLILASDVSSLSTNRLRSIQKYQTPVVGVDYVSSCLQSGVLLPVDGYRLDASSPPVTQTPVKADAEPRRDPVTPVVGRSPAPTTWEQSGDVLGKFRVYSGDDSDLPPFPDHFQVAKYSIFEKPNSSSWCVLELQSLREEGGRTYRVARYWKDEAGAEEAAAKDTLVFLATSEEALEVYTYLREALIQTGLQQRRSGSAQAQDLGSAPLRQLLLEEKLNAGTLTQEVGAFVELLWAEATGRLGDILAVPVEKLSLNDVSRAEGLLLQAHRKLRETALKEAASLLEEAQALMPFREHRSEGLQSVSQKLDVCQLIRDVLNVSEMTLRSAAPSCLGKYRALRCSVEAVPADSSEFLDVAAQLRHSQVQIQQVLRVCRGVELQTFKADVGNVKPLLHSSKPSNFVGLLSRGLLMPRVGVEHHGIKRTDVGNLGSGIYFSDAFSTSLKYSQPSATDGSRLLLVCDVALGQCKDVSQRDPTLTEAPQGFHSVHGVRGTPAAPSEFEDDEYVVYSPDQVRLKYVVQFCMEGDRLKEFSPTISTTAEPCLPSTVQELRSEDVEVVKDPLEDVKSGLLDSSWSADPSAGRPRQVIVFQKYTNDRPVPIEAKYVFPLSDSAAVCGFEAFINGKHVVGQVKEKEAARREYRQAVERGHGAYLMDQDAPVRTPSTRQRLTNRFLFWSWLYFVSPQDVFTISVGNLPPAASVLIKVTFVSELMVKDGSVLFSLPGERGALAGERGAQPDHTGDDGEGVRGRRRGRFKACMLVFYPDFDISSGSPSSNEVVLLLDTSESMGDVLQAVQEIALRVLKALHRDLKVNIILFGTDHSEAFLTAQPLGDVYEEAKSFIKRFTPVGGSTELWRPLRALGLLPPSRGIRNLLLLSDGEGERLCSSMPVKQVGATVAGEA</sequence>
<gene>
    <name evidence="7" type="ORF">fugu_001457</name>
</gene>